<organism evidence="1">
    <name type="scientific">Anguilla anguilla</name>
    <name type="common">European freshwater eel</name>
    <name type="synonym">Muraena anguilla</name>
    <dbReference type="NCBI Taxonomy" id="7936"/>
    <lineage>
        <taxon>Eukaryota</taxon>
        <taxon>Metazoa</taxon>
        <taxon>Chordata</taxon>
        <taxon>Craniata</taxon>
        <taxon>Vertebrata</taxon>
        <taxon>Euteleostomi</taxon>
        <taxon>Actinopterygii</taxon>
        <taxon>Neopterygii</taxon>
        <taxon>Teleostei</taxon>
        <taxon>Anguilliformes</taxon>
        <taxon>Anguillidae</taxon>
        <taxon>Anguilla</taxon>
    </lineage>
</organism>
<sequence length="42" mass="5295">MQCVQYMIKYNWQVFESINMYLTFDELHEQRMIISQHLAHKF</sequence>
<proteinExistence type="predicted"/>
<accession>A0A0E9QLW7</accession>
<dbReference type="EMBL" id="GBXM01091090">
    <property type="protein sequence ID" value="JAH17487.1"/>
    <property type="molecule type" value="Transcribed_RNA"/>
</dbReference>
<reference evidence="1" key="1">
    <citation type="submission" date="2014-11" db="EMBL/GenBank/DDBJ databases">
        <authorList>
            <person name="Amaro Gonzalez C."/>
        </authorList>
    </citation>
    <scope>NUCLEOTIDE SEQUENCE</scope>
</reference>
<reference evidence="1" key="2">
    <citation type="journal article" date="2015" name="Fish Shellfish Immunol.">
        <title>Early steps in the European eel (Anguilla anguilla)-Vibrio vulnificus interaction in the gills: Role of the RtxA13 toxin.</title>
        <authorList>
            <person name="Callol A."/>
            <person name="Pajuelo D."/>
            <person name="Ebbesson L."/>
            <person name="Teles M."/>
            <person name="MacKenzie S."/>
            <person name="Amaro C."/>
        </authorList>
    </citation>
    <scope>NUCLEOTIDE SEQUENCE</scope>
</reference>
<name>A0A0E9QLW7_ANGAN</name>
<dbReference type="AlphaFoldDB" id="A0A0E9QLW7"/>
<protein>
    <submittedName>
        <fullName evidence="1">Uncharacterized protein</fullName>
    </submittedName>
</protein>
<evidence type="ECO:0000313" key="1">
    <source>
        <dbReference type="EMBL" id="JAH17487.1"/>
    </source>
</evidence>